<dbReference type="WBParaSite" id="MBELARI_LOCUS18963">
    <property type="protein sequence ID" value="MBELARI_LOCUS18963"/>
    <property type="gene ID" value="MBELARI_LOCUS18963"/>
</dbReference>
<dbReference type="Proteomes" id="UP000887575">
    <property type="component" value="Unassembled WGS sequence"/>
</dbReference>
<protein>
    <submittedName>
        <fullName evidence="2">Uncharacterized protein</fullName>
    </submittedName>
</protein>
<evidence type="ECO:0000313" key="1">
    <source>
        <dbReference type="Proteomes" id="UP000887575"/>
    </source>
</evidence>
<dbReference type="AlphaFoldDB" id="A0AAF3EXM6"/>
<proteinExistence type="predicted"/>
<organism evidence="1 2">
    <name type="scientific">Mesorhabditis belari</name>
    <dbReference type="NCBI Taxonomy" id="2138241"/>
    <lineage>
        <taxon>Eukaryota</taxon>
        <taxon>Metazoa</taxon>
        <taxon>Ecdysozoa</taxon>
        <taxon>Nematoda</taxon>
        <taxon>Chromadorea</taxon>
        <taxon>Rhabditida</taxon>
        <taxon>Rhabditina</taxon>
        <taxon>Rhabditomorpha</taxon>
        <taxon>Rhabditoidea</taxon>
        <taxon>Rhabditidae</taxon>
        <taxon>Mesorhabditinae</taxon>
        <taxon>Mesorhabditis</taxon>
    </lineage>
</organism>
<accession>A0AAF3EXM6</accession>
<evidence type="ECO:0000313" key="2">
    <source>
        <dbReference type="WBParaSite" id="MBELARI_LOCUS18963"/>
    </source>
</evidence>
<reference evidence="2" key="1">
    <citation type="submission" date="2024-02" db="UniProtKB">
        <authorList>
            <consortium name="WormBaseParasite"/>
        </authorList>
    </citation>
    <scope>IDENTIFICATION</scope>
</reference>
<dbReference type="InterPro" id="IPR032675">
    <property type="entry name" value="LRR_dom_sf"/>
</dbReference>
<sequence>MNLKGNPINEWSSIDNLATLDRLQTLFVTSANFEGLNGLDVREMIIAKLSKLTMLNREDISAIERRSAELCKCNGLEEALKAPHENDIKRLIQIHGEPIADKNKAKKINVVKVSISYQGKSLLRPLPTSSTVSKVTQIAARLFALPNFILSRGCKFDLSGSHLQHHFSIDRKIVIALFKPKPVVHL</sequence>
<dbReference type="Gene3D" id="3.80.10.10">
    <property type="entry name" value="Ribonuclease Inhibitor"/>
    <property type="match status" value="1"/>
</dbReference>
<name>A0AAF3EXM6_9BILA</name>
<keyword evidence="1" id="KW-1185">Reference proteome</keyword>